<dbReference type="PROSITE" id="PS50082">
    <property type="entry name" value="WD_REPEATS_2"/>
    <property type="match status" value="14"/>
</dbReference>
<dbReference type="InterPro" id="IPR058651">
    <property type="entry name" value="HTH_VMAP-M9"/>
</dbReference>
<dbReference type="EMBL" id="NAPY01000001">
    <property type="protein sequence ID" value="MUL34933.1"/>
    <property type="molecule type" value="Genomic_DNA"/>
</dbReference>
<feature type="repeat" description="WD" evidence="3">
    <location>
        <begin position="753"/>
        <end position="794"/>
    </location>
</feature>
<feature type="repeat" description="WD" evidence="3">
    <location>
        <begin position="1053"/>
        <end position="1094"/>
    </location>
</feature>
<feature type="repeat" description="WD" evidence="3">
    <location>
        <begin position="927"/>
        <end position="968"/>
    </location>
</feature>
<dbReference type="PROSITE" id="PS50294">
    <property type="entry name" value="WD_REPEATS_REGION"/>
    <property type="match status" value="13"/>
</dbReference>
<dbReference type="Pfam" id="PF00400">
    <property type="entry name" value="WD40"/>
    <property type="match status" value="5"/>
</dbReference>
<feature type="repeat" description="WD" evidence="3">
    <location>
        <begin position="1137"/>
        <end position="1178"/>
    </location>
</feature>
<keyword evidence="2" id="KW-0677">Repeat</keyword>
<dbReference type="PANTHER" id="PTHR19848:SF8">
    <property type="entry name" value="F-BOX AND WD REPEAT DOMAIN CONTAINING 7"/>
    <property type="match status" value="1"/>
</dbReference>
<evidence type="ECO:0000256" key="3">
    <source>
        <dbReference type="PROSITE-ProRule" id="PRU00221"/>
    </source>
</evidence>
<dbReference type="PANTHER" id="PTHR19848">
    <property type="entry name" value="WD40 REPEAT PROTEIN"/>
    <property type="match status" value="1"/>
</dbReference>
<dbReference type="Gene3D" id="3.40.50.300">
    <property type="entry name" value="P-loop containing nucleotide triphosphate hydrolases"/>
    <property type="match status" value="1"/>
</dbReference>
<dbReference type="InterPro" id="IPR020472">
    <property type="entry name" value="WD40_PAC1"/>
</dbReference>
<feature type="repeat" description="WD" evidence="3">
    <location>
        <begin position="837"/>
        <end position="884"/>
    </location>
</feature>
<organism evidence="6 7">
    <name type="scientific">Gloeocapsopsis dulcis AAB1 = 1H9</name>
    <dbReference type="NCBI Taxonomy" id="1433147"/>
    <lineage>
        <taxon>Bacteria</taxon>
        <taxon>Bacillati</taxon>
        <taxon>Cyanobacteriota</taxon>
        <taxon>Cyanophyceae</taxon>
        <taxon>Oscillatoriophycideae</taxon>
        <taxon>Chroococcales</taxon>
        <taxon>Chroococcaceae</taxon>
        <taxon>Gloeocapsopsis</taxon>
        <taxon>Gloeocapsopsis dulcis</taxon>
    </lineage>
</organism>
<keyword evidence="7" id="KW-1185">Reference proteome</keyword>
<gene>
    <name evidence="6" type="ORF">BWI75_00775</name>
</gene>
<dbReference type="SUPFAM" id="SSF141571">
    <property type="entry name" value="Pentapeptide repeat-like"/>
    <property type="match status" value="1"/>
</dbReference>
<feature type="domain" description="vWA-MoxR associated protein N-terminal HTH" evidence="5">
    <location>
        <begin position="1"/>
        <end position="80"/>
    </location>
</feature>
<feature type="repeat" description="WD" evidence="3">
    <location>
        <begin position="885"/>
        <end position="926"/>
    </location>
</feature>
<dbReference type="Pfam" id="PF26355">
    <property type="entry name" value="HTH_VMAP-M9"/>
    <property type="match status" value="1"/>
</dbReference>
<evidence type="ECO:0000259" key="5">
    <source>
        <dbReference type="Pfam" id="PF26355"/>
    </source>
</evidence>
<accession>A0A6N8FNJ1</accession>
<dbReference type="PRINTS" id="PR00364">
    <property type="entry name" value="DISEASERSIST"/>
</dbReference>
<dbReference type="InterPro" id="IPR002182">
    <property type="entry name" value="NB-ARC"/>
</dbReference>
<dbReference type="SUPFAM" id="SSF52540">
    <property type="entry name" value="P-loop containing nucleoside triphosphate hydrolases"/>
    <property type="match status" value="1"/>
</dbReference>
<protein>
    <submittedName>
        <fullName evidence="6">Uncharacterized protein</fullName>
    </submittedName>
</protein>
<evidence type="ECO:0000256" key="1">
    <source>
        <dbReference type="ARBA" id="ARBA00022574"/>
    </source>
</evidence>
<evidence type="ECO:0000313" key="7">
    <source>
        <dbReference type="Proteomes" id="UP000441797"/>
    </source>
</evidence>
<dbReference type="Proteomes" id="UP000441797">
    <property type="component" value="Unassembled WGS sequence"/>
</dbReference>
<dbReference type="InterPro" id="IPR019775">
    <property type="entry name" value="WD40_repeat_CS"/>
</dbReference>
<proteinExistence type="predicted"/>
<feature type="repeat" description="WD" evidence="3">
    <location>
        <begin position="1011"/>
        <end position="1052"/>
    </location>
</feature>
<comment type="caution">
    <text evidence="6">The sequence shown here is derived from an EMBL/GenBank/DDBJ whole genome shotgun (WGS) entry which is preliminary data.</text>
</comment>
<dbReference type="SMART" id="SM00320">
    <property type="entry name" value="WD40"/>
    <property type="match status" value="14"/>
</dbReference>
<feature type="repeat" description="WD" evidence="3">
    <location>
        <begin position="628"/>
        <end position="668"/>
    </location>
</feature>
<dbReference type="InterPro" id="IPR015943">
    <property type="entry name" value="WD40/YVTN_repeat-like_dom_sf"/>
</dbReference>
<dbReference type="PRINTS" id="PR00320">
    <property type="entry name" value="GPROTEINBRPT"/>
</dbReference>
<feature type="repeat" description="WD" evidence="3">
    <location>
        <begin position="969"/>
        <end position="1010"/>
    </location>
</feature>
<evidence type="ECO:0000259" key="4">
    <source>
        <dbReference type="Pfam" id="PF00931"/>
    </source>
</evidence>
<dbReference type="Pfam" id="PF00931">
    <property type="entry name" value="NB-ARC"/>
    <property type="match status" value="1"/>
</dbReference>
<evidence type="ECO:0000256" key="2">
    <source>
        <dbReference type="ARBA" id="ARBA00022737"/>
    </source>
</evidence>
<dbReference type="SUPFAM" id="SSF50978">
    <property type="entry name" value="WD40 repeat-like"/>
    <property type="match status" value="2"/>
</dbReference>
<dbReference type="InterPro" id="IPR001680">
    <property type="entry name" value="WD40_rpt"/>
</dbReference>
<dbReference type="GO" id="GO:0043531">
    <property type="term" value="F:ADP binding"/>
    <property type="evidence" value="ECO:0007669"/>
    <property type="project" value="InterPro"/>
</dbReference>
<dbReference type="InterPro" id="IPR027417">
    <property type="entry name" value="P-loop_NTPase"/>
</dbReference>
<dbReference type="InterPro" id="IPR036322">
    <property type="entry name" value="WD40_repeat_dom_sf"/>
</dbReference>
<feature type="repeat" description="WD" evidence="3">
    <location>
        <begin position="1095"/>
        <end position="1136"/>
    </location>
</feature>
<name>A0A6N8FNJ1_9CHRO</name>
<feature type="repeat" description="WD" evidence="3">
    <location>
        <begin position="586"/>
        <end position="627"/>
    </location>
</feature>
<dbReference type="AlphaFoldDB" id="A0A6N8FNJ1"/>
<keyword evidence="1 3" id="KW-0853">WD repeat</keyword>
<reference evidence="6 7" key="1">
    <citation type="journal article" date="2019" name="Front. Microbiol.">
        <title>Genomic Features for Desiccation Tolerance and Sugar Biosynthesis in the Extremophile Gloeocapsopsis sp. UTEX B3054.</title>
        <authorList>
            <person name="Urrejola C."/>
            <person name="Alcorta J."/>
            <person name="Salas L."/>
            <person name="Vasquez M."/>
            <person name="Polz M.F."/>
            <person name="Vicuna R."/>
            <person name="Diez B."/>
        </authorList>
    </citation>
    <scope>NUCLEOTIDE SEQUENCE [LARGE SCALE GENOMIC DNA]</scope>
    <source>
        <strain evidence="6 7">1H9</strain>
    </source>
</reference>
<evidence type="ECO:0000313" key="6">
    <source>
        <dbReference type="EMBL" id="MUL34933.1"/>
    </source>
</evidence>
<dbReference type="OrthoDB" id="434800at2"/>
<feature type="repeat" description="WD" evidence="3">
    <location>
        <begin position="669"/>
        <end position="710"/>
    </location>
</feature>
<dbReference type="SUPFAM" id="SSF50960">
    <property type="entry name" value="TolB, C-terminal domain"/>
    <property type="match status" value="1"/>
</dbReference>
<feature type="repeat" description="WD" evidence="3">
    <location>
        <begin position="711"/>
        <end position="752"/>
    </location>
</feature>
<dbReference type="Gene3D" id="2.130.10.10">
    <property type="entry name" value="YVTN repeat-like/Quinoprotein amine dehydrogenase"/>
    <property type="match status" value="6"/>
</dbReference>
<dbReference type="PROSITE" id="PS00678">
    <property type="entry name" value="WD_REPEATS_1"/>
    <property type="match status" value="11"/>
</dbReference>
<dbReference type="Pfam" id="PF25173">
    <property type="entry name" value="Beta-prop_WDR3_1st"/>
    <property type="match status" value="2"/>
</dbReference>
<feature type="repeat" description="WD" evidence="3">
    <location>
        <begin position="795"/>
        <end position="836"/>
    </location>
</feature>
<dbReference type="CDD" id="cd00200">
    <property type="entry name" value="WD40"/>
    <property type="match status" value="2"/>
</dbReference>
<sequence length="1231" mass="136346">MSVEDALVIVATLLQQKCLSNVQELVFRHSWEGQTYQEIAESCGYDVAYIRNVGSKLWQLLSKAVGENVTKSNFQPLLRQRALRTVRESSHFVPPVLSTVEDKNISGDAQPDWLDAANFRSFQRVTTNQQQDWGEAADVSVFYGRIEELATLERWIVKQRCRLVTLLGMGGIGKTTLAVKLAEQVQNKFEYVIWRSLRNAPLVEDILAELIRFLSREQEVELPVTVDGKISRLISYLRSTSCLLVLDNVEAILLSGECVGCYRAGYEGYGDLIRRVGEVNHQSCLILTSREQPEEVTLLAGETLPVRSLQLTGLNQIEGQEIFKAKGLLGLEQEKQKLIDYCRGNPLALKIVATSIQELFANKIADFLEQNTVVFNGIRHLLERQFNRLSNLEKQIMYWLAINREPILPAQLKENFIPPVSTAKLLEALESLKRRSLVERSSGGFTQQPVIMEYITNKIIEQVCEEIATEEVSLLMSHALIAAQAKDYIRKSQVRAILAPIAERLLANTGCQHLEHQLQRMIVKLQEKVSNSPGYGGGNVINLLHQLQFDLTGYDFSNLTIWQAYLAETNLHQVNFTNSNLAKSIFAENLNTILAMAFSPDGKLLATGDVSGMICLWQVADSKPLLSWKGHIGWVYALSFSPNGQIASGSSDCTIKLWDVSNGQCCQTLQGHNHWIRSVAFSPDGYTLASSSGDQTVKLWDVHTGQCHQTLQGHTGWVYAVAFSPNGQTLVSGSGDKTLRLWDVTTGQCLQILQGHTSWVHSVAFSPDSQSLASGSDDRSVKLWNVSTGQCYQTLQGHSSSVFCVAFSSDGHTLASGSEDKTIRLWDTYSGRCYQTLQGHTSWIWSVSFAPQPYANNSNGQIASSGEDRTIRLWDVTTGQCLKTWQGYSNYIVSATFSPDSKMLATNGGDGTVRLWDVTSGQCLKTLQGHTSWTTSASFSPNGQILASGGGDRVVRVWDVTSGRCLKTLQGHTNWILSLSFSPDGYTLASGSKDKSLRLWDVSQGRCYQILSGHTSWVWFVVFSPDGHTLASGGEDQTVRLWDIHTGRCLKILQGHTSPVVSLAFSPDGQLLASSSSDRTIRLWEVGSGQCLKTLQGHTDWIRSVAFIANGQILASSSDDQMLKLWNVSTGECFRTLDGHQVWLWSVAISPDSKILATGSEDETIKLWDIKTGECLKTLRVTRPYEGMNITAAKGLTEAQKTTLKVLGAIDISIPATPLLLNNNLKAKQHE</sequence>
<feature type="domain" description="NB-ARC" evidence="4">
    <location>
        <begin position="154"/>
        <end position="249"/>
    </location>
</feature>